<evidence type="ECO:0000313" key="2">
    <source>
        <dbReference type="Proteomes" id="UP000054226"/>
    </source>
</evidence>
<proteinExistence type="predicted"/>
<gene>
    <name evidence="1" type="ORF">H074_36344</name>
</gene>
<reference evidence="1 2" key="1">
    <citation type="journal article" date="2013" name="Genome Announc.">
        <title>Draft Genome Sequence of Amycolatopsis decaplanina Strain DSM 44594T.</title>
        <authorList>
            <person name="Kaur N."/>
            <person name="Kumar S."/>
            <person name="Bala M."/>
            <person name="Raghava G.P."/>
            <person name="Mayilraj S."/>
        </authorList>
    </citation>
    <scope>NUCLEOTIDE SEQUENCE [LARGE SCALE GENOMIC DNA]</scope>
    <source>
        <strain evidence="1 2">DSM 44594</strain>
    </source>
</reference>
<dbReference type="Proteomes" id="UP000054226">
    <property type="component" value="Unassembled WGS sequence"/>
</dbReference>
<accession>M2XRJ0</accession>
<dbReference type="InterPro" id="IPR029016">
    <property type="entry name" value="GAF-like_dom_sf"/>
</dbReference>
<protein>
    <recommendedName>
        <fullName evidence="3">IclR family transcriptional regulator</fullName>
    </recommendedName>
</protein>
<organism evidence="1 2">
    <name type="scientific">Amycolatopsis decaplanina DSM 44594</name>
    <dbReference type="NCBI Taxonomy" id="1284240"/>
    <lineage>
        <taxon>Bacteria</taxon>
        <taxon>Bacillati</taxon>
        <taxon>Actinomycetota</taxon>
        <taxon>Actinomycetes</taxon>
        <taxon>Pseudonocardiales</taxon>
        <taxon>Pseudonocardiaceae</taxon>
        <taxon>Amycolatopsis</taxon>
    </lineage>
</organism>
<evidence type="ECO:0000313" key="1">
    <source>
        <dbReference type="EMBL" id="EME51770.1"/>
    </source>
</evidence>
<comment type="caution">
    <text evidence="1">The sequence shown here is derived from an EMBL/GenBank/DDBJ whole genome shotgun (WGS) entry which is preliminary data.</text>
</comment>
<dbReference type="AlphaFoldDB" id="M2XRJ0"/>
<dbReference type="EMBL" id="AOHO01000078">
    <property type="protein sequence ID" value="EME51770.1"/>
    <property type="molecule type" value="Genomic_DNA"/>
</dbReference>
<sequence>MVRRTTAGYELSDRDSTMGMAGDGHAVVRRHALKGMLSLYESTHMLVQLMVVEDRVVRCVDQFEPPGDSMLSRPIDFRRRWQAHQVAAGQAVLWSRRQESPTERVAPRIAFDDGMTHHKLFTAAVPIMIRGDRLAAISLSGPRMAVFRADIREKMSSIAYRCEHERGRWVS</sequence>
<evidence type="ECO:0008006" key="3">
    <source>
        <dbReference type="Google" id="ProtNLM"/>
    </source>
</evidence>
<dbReference type="Gene3D" id="3.30.450.40">
    <property type="match status" value="1"/>
</dbReference>
<keyword evidence="2" id="KW-1185">Reference proteome</keyword>
<dbReference type="SUPFAM" id="SSF55781">
    <property type="entry name" value="GAF domain-like"/>
    <property type="match status" value="1"/>
</dbReference>
<name>M2XRJ0_9PSEU</name>
<dbReference type="PATRIC" id="fig|1284240.4.peg.7415"/>